<protein>
    <submittedName>
        <fullName evidence="2">Uncharacterized protein</fullName>
    </submittedName>
</protein>
<proteinExistence type="predicted"/>
<accession>A0A7W6AEX8</accession>
<evidence type="ECO:0000313" key="2">
    <source>
        <dbReference type="EMBL" id="MBB3902050.1"/>
    </source>
</evidence>
<evidence type="ECO:0000256" key="1">
    <source>
        <dbReference type="SAM" id="Phobius"/>
    </source>
</evidence>
<name>A0A7W6AEX8_9HYPH</name>
<keyword evidence="1" id="KW-0472">Membrane</keyword>
<dbReference type="Proteomes" id="UP000517759">
    <property type="component" value="Unassembled WGS sequence"/>
</dbReference>
<keyword evidence="1" id="KW-1133">Transmembrane helix</keyword>
<comment type="caution">
    <text evidence="2">The sequence shown here is derived from an EMBL/GenBank/DDBJ whole genome shotgun (WGS) entry which is preliminary data.</text>
</comment>
<reference evidence="2 3" key="1">
    <citation type="submission" date="2020-08" db="EMBL/GenBank/DDBJ databases">
        <title>Genomic Encyclopedia of Type Strains, Phase IV (KMG-IV): sequencing the most valuable type-strain genomes for metagenomic binning, comparative biology and taxonomic classification.</title>
        <authorList>
            <person name="Goeker M."/>
        </authorList>
    </citation>
    <scope>NUCLEOTIDE SEQUENCE [LARGE SCALE GENOMIC DNA]</scope>
    <source>
        <strain evidence="2 3">DSM 24105</strain>
    </source>
</reference>
<organism evidence="2 3">
    <name type="scientific">Methylobacterium brachythecii</name>
    <dbReference type="NCBI Taxonomy" id="1176177"/>
    <lineage>
        <taxon>Bacteria</taxon>
        <taxon>Pseudomonadati</taxon>
        <taxon>Pseudomonadota</taxon>
        <taxon>Alphaproteobacteria</taxon>
        <taxon>Hyphomicrobiales</taxon>
        <taxon>Methylobacteriaceae</taxon>
        <taxon>Methylobacterium</taxon>
    </lineage>
</organism>
<keyword evidence="1" id="KW-0812">Transmembrane</keyword>
<evidence type="ECO:0000313" key="3">
    <source>
        <dbReference type="Proteomes" id="UP000517759"/>
    </source>
</evidence>
<feature type="transmembrane region" description="Helical" evidence="1">
    <location>
        <begin position="6"/>
        <end position="28"/>
    </location>
</feature>
<dbReference type="AlphaFoldDB" id="A0A7W6AEX8"/>
<sequence>MRVSDLILAVLGVGLLGAAALFAGLSAFGS</sequence>
<gene>
    <name evidence="2" type="ORF">GGR33_001536</name>
</gene>
<dbReference type="EMBL" id="JACIDN010000002">
    <property type="protein sequence ID" value="MBB3902050.1"/>
    <property type="molecule type" value="Genomic_DNA"/>
</dbReference>